<evidence type="ECO:0000313" key="10">
    <source>
        <dbReference type="Proteomes" id="UP001059546"/>
    </source>
</evidence>
<reference evidence="9 11" key="2">
    <citation type="submission" date="2023-02" db="EMBL/GenBank/DDBJ databases">
        <title>Encephalitozoon hellem ATCC 50451 complete genome.</title>
        <authorList>
            <person name="Mascarenhas dos Santos A.C."/>
            <person name="Julian A.T."/>
            <person name="Pombert J.-F."/>
        </authorList>
    </citation>
    <scope>NUCLEOTIDE SEQUENCE [LARGE SCALE GENOMIC DNA]</scope>
    <source>
        <strain evidence="9 11">ATCC 50451</strain>
    </source>
</reference>
<dbReference type="CDD" id="cd06257">
    <property type="entry name" value="DnaJ"/>
    <property type="match status" value="1"/>
</dbReference>
<dbReference type="PANTHER" id="PTHR44027">
    <property type="entry name" value="DNAJ HOMOLOG SUBFAMILY C MEMBER 5 HOMOLOG"/>
    <property type="match status" value="1"/>
</dbReference>
<evidence type="ECO:0000256" key="1">
    <source>
        <dbReference type="ARBA" id="ARBA00004635"/>
    </source>
</evidence>
<dbReference type="AlphaFoldDB" id="A0A9Q9FAU0"/>
<evidence type="ECO:0000256" key="5">
    <source>
        <dbReference type="ARBA" id="ARBA00023288"/>
    </source>
</evidence>
<evidence type="ECO:0000256" key="6">
    <source>
        <dbReference type="SAM" id="Phobius"/>
    </source>
</evidence>
<dbReference type="EMBL" id="CP119063">
    <property type="protein sequence ID" value="WEL38005.1"/>
    <property type="molecule type" value="Genomic_DNA"/>
</dbReference>
<feature type="transmembrane region" description="Helical" evidence="6">
    <location>
        <begin position="124"/>
        <end position="146"/>
    </location>
</feature>
<feature type="transmembrane region" description="Helical" evidence="6">
    <location>
        <begin position="291"/>
        <end position="313"/>
    </location>
</feature>
<gene>
    <name evidence="8" type="ORF">GPU96_02g02600</name>
    <name evidence="9" type="ORF">PFJ87_02g00410</name>
</gene>
<feature type="transmembrane region" description="Helical" evidence="6">
    <location>
        <begin position="91"/>
        <end position="112"/>
    </location>
</feature>
<dbReference type="OrthoDB" id="2190196at2759"/>
<dbReference type="Pfam" id="PF00226">
    <property type="entry name" value="DnaJ"/>
    <property type="match status" value="1"/>
</dbReference>
<keyword evidence="2 6" id="KW-0472">Membrane</keyword>
<comment type="subcellular location">
    <subcellularLocation>
        <location evidence="1">Membrane</location>
        <topology evidence="1">Lipid-anchor</topology>
    </subcellularLocation>
</comment>
<dbReference type="GO" id="GO:0016020">
    <property type="term" value="C:membrane"/>
    <property type="evidence" value="ECO:0007669"/>
    <property type="project" value="UniProtKB-SubCell"/>
</dbReference>
<evidence type="ECO:0000313" key="8">
    <source>
        <dbReference type="EMBL" id="UTX42550.1"/>
    </source>
</evidence>
<dbReference type="Gene3D" id="1.10.287.110">
    <property type="entry name" value="DnaJ domain"/>
    <property type="match status" value="1"/>
</dbReference>
<reference evidence="8" key="1">
    <citation type="submission" date="2021-05" db="EMBL/GenBank/DDBJ databases">
        <title>Encephalitozoon hellem ATCC 50604 Complete Genome.</title>
        <authorList>
            <person name="Mascarenhas dos Santos A.C."/>
            <person name="Julian A.T."/>
            <person name="Pombert J.-F."/>
        </authorList>
    </citation>
    <scope>NUCLEOTIDE SEQUENCE</scope>
    <source>
        <strain evidence="8">ATCC 50604</strain>
    </source>
</reference>
<accession>A0A9Q9FAU0</accession>
<dbReference type="PANTHER" id="PTHR44027:SF7">
    <property type="entry name" value="DNAJ HOMOLOG SUBFAMILY C MEMBER 5 HOMOLOG"/>
    <property type="match status" value="1"/>
</dbReference>
<keyword evidence="4" id="KW-0143">Chaperone</keyword>
<organism evidence="8 10">
    <name type="scientific">Encephalitozoon hellem</name>
    <name type="common">Microsporidian parasite</name>
    <dbReference type="NCBI Taxonomy" id="27973"/>
    <lineage>
        <taxon>Eukaryota</taxon>
        <taxon>Fungi</taxon>
        <taxon>Fungi incertae sedis</taxon>
        <taxon>Microsporidia</taxon>
        <taxon>Unikaryonidae</taxon>
        <taxon>Encephalitozoon</taxon>
    </lineage>
</organism>
<dbReference type="EMBL" id="CP075148">
    <property type="protein sequence ID" value="UTX42550.1"/>
    <property type="molecule type" value="Genomic_DNA"/>
</dbReference>
<feature type="transmembrane region" description="Helical" evidence="6">
    <location>
        <begin position="172"/>
        <end position="195"/>
    </location>
</feature>
<sequence length="335" mass="38279">MSLYDVLKIPKDATKESIEKSYRFLVRSYCQSKNEMSPDRFAEINKAYTILKDRYKRDFYDIFGEVSVQLLLHNKDSYIITRMFDRPNMCFYISTLITYIGALLALPPVVAYGKCSNIVMSLPFVISAVTLTIPMIRSLSALYWVYGVGNELKSMIFRSTEINVATLHLLNYALYGDGLISILFSGVMFLIVEILSTINTMYYHSCKQKLFLKSKGSILMAKVIRTILFGMLLAPGIPPFLKPFLFFVQIFWGIYNKKYSLKINLCIVLLPLLYIATFSLVLAGFRSALVYLPLWIFGSIVVTVLALVISNIVNNIPTSKYDIREIEALPYYDLV</sequence>
<feature type="transmembrane region" description="Helical" evidence="6">
    <location>
        <begin position="263"/>
        <end position="285"/>
    </location>
</feature>
<dbReference type="InterPro" id="IPR051434">
    <property type="entry name" value="DnaJ_C_subfamily_member5"/>
</dbReference>
<evidence type="ECO:0000259" key="7">
    <source>
        <dbReference type="PROSITE" id="PS50076"/>
    </source>
</evidence>
<proteinExistence type="predicted"/>
<dbReference type="Proteomes" id="UP001059546">
    <property type="component" value="Chromosome II"/>
</dbReference>
<keyword evidence="6" id="KW-0812">Transmembrane</keyword>
<keyword evidence="6" id="KW-1133">Transmembrane helix</keyword>
<evidence type="ECO:0000256" key="4">
    <source>
        <dbReference type="ARBA" id="ARBA00023186"/>
    </source>
</evidence>
<feature type="domain" description="J" evidence="7">
    <location>
        <begin position="2"/>
        <end position="64"/>
    </location>
</feature>
<keyword evidence="5" id="KW-0449">Lipoprotein</keyword>
<protein>
    <submittedName>
        <fullName evidence="8">DnaJ domain-containing protein</fullName>
    </submittedName>
</protein>
<keyword evidence="3" id="KW-0564">Palmitate</keyword>
<keyword evidence="11" id="KW-1185">Reference proteome</keyword>
<dbReference type="GO" id="GO:0005737">
    <property type="term" value="C:cytoplasm"/>
    <property type="evidence" value="ECO:0007669"/>
    <property type="project" value="UniProtKB-ARBA"/>
</dbReference>
<dbReference type="PRINTS" id="PR00625">
    <property type="entry name" value="JDOMAIN"/>
</dbReference>
<evidence type="ECO:0000256" key="2">
    <source>
        <dbReference type="ARBA" id="ARBA00023136"/>
    </source>
</evidence>
<dbReference type="SMART" id="SM00271">
    <property type="entry name" value="DnaJ"/>
    <property type="match status" value="1"/>
</dbReference>
<dbReference type="SUPFAM" id="SSF46565">
    <property type="entry name" value="Chaperone J-domain"/>
    <property type="match status" value="1"/>
</dbReference>
<dbReference type="InterPro" id="IPR036869">
    <property type="entry name" value="J_dom_sf"/>
</dbReference>
<dbReference type="InterPro" id="IPR001623">
    <property type="entry name" value="DnaJ_domain"/>
</dbReference>
<evidence type="ECO:0000256" key="3">
    <source>
        <dbReference type="ARBA" id="ARBA00023139"/>
    </source>
</evidence>
<dbReference type="Proteomes" id="UP001217963">
    <property type="component" value="Chromosome II"/>
</dbReference>
<name>A0A9Q9FAU0_ENCHE</name>
<evidence type="ECO:0000313" key="11">
    <source>
        <dbReference type="Proteomes" id="UP001217963"/>
    </source>
</evidence>
<evidence type="ECO:0000313" key="9">
    <source>
        <dbReference type="EMBL" id="WEL38005.1"/>
    </source>
</evidence>
<dbReference type="PROSITE" id="PS50076">
    <property type="entry name" value="DNAJ_2"/>
    <property type="match status" value="1"/>
</dbReference>